<organism evidence="1 2">
    <name type="scientific">Calothrix parasitica NIES-267</name>
    <dbReference type="NCBI Taxonomy" id="1973488"/>
    <lineage>
        <taxon>Bacteria</taxon>
        <taxon>Bacillati</taxon>
        <taxon>Cyanobacteriota</taxon>
        <taxon>Cyanophyceae</taxon>
        <taxon>Nostocales</taxon>
        <taxon>Calotrichaceae</taxon>
        <taxon>Calothrix</taxon>
    </lineage>
</organism>
<accession>A0A1Z4LY09</accession>
<proteinExistence type="predicted"/>
<sequence length="76" mass="8523">MLDQYLSTQIVTPHAICEDEAAYLIKQLETAQLALTRFIEGVITFADYCDILQLCDVNVDDFLINVEQNLASDGLI</sequence>
<gene>
    <name evidence="1" type="ORF">NIES267_54940</name>
</gene>
<name>A0A1Z4LY09_9CYAN</name>
<evidence type="ECO:0000313" key="1">
    <source>
        <dbReference type="EMBL" id="BAY85988.1"/>
    </source>
</evidence>
<dbReference type="EMBL" id="AP018227">
    <property type="protein sequence ID" value="BAY85988.1"/>
    <property type="molecule type" value="Genomic_DNA"/>
</dbReference>
<dbReference type="OrthoDB" id="517543at2"/>
<dbReference type="AlphaFoldDB" id="A0A1Z4LY09"/>
<dbReference type="Proteomes" id="UP000218418">
    <property type="component" value="Chromosome"/>
</dbReference>
<keyword evidence="2" id="KW-1185">Reference proteome</keyword>
<protein>
    <submittedName>
        <fullName evidence="1">Uncharacterized protein</fullName>
    </submittedName>
</protein>
<reference evidence="1 2" key="1">
    <citation type="submission" date="2017-06" db="EMBL/GenBank/DDBJ databases">
        <title>Genome sequencing of cyanobaciteial culture collection at National Institute for Environmental Studies (NIES).</title>
        <authorList>
            <person name="Hirose Y."/>
            <person name="Shimura Y."/>
            <person name="Fujisawa T."/>
            <person name="Nakamura Y."/>
            <person name="Kawachi M."/>
        </authorList>
    </citation>
    <scope>NUCLEOTIDE SEQUENCE [LARGE SCALE GENOMIC DNA]</scope>
    <source>
        <strain evidence="1 2">NIES-267</strain>
    </source>
</reference>
<evidence type="ECO:0000313" key="2">
    <source>
        <dbReference type="Proteomes" id="UP000218418"/>
    </source>
</evidence>